<gene>
    <name evidence="10" type="ORF">BABINDRAFT_161419</name>
</gene>
<dbReference type="GO" id="GO:0006397">
    <property type="term" value="P:mRNA processing"/>
    <property type="evidence" value="ECO:0007669"/>
    <property type="project" value="UniProtKB-KW"/>
</dbReference>
<dbReference type="EMBL" id="KV454431">
    <property type="protein sequence ID" value="ODQ79706.1"/>
    <property type="molecule type" value="Genomic_DNA"/>
</dbReference>
<keyword evidence="7" id="KW-0539">Nucleus</keyword>
<dbReference type="STRING" id="984486.A0A1E3QPS0"/>
<dbReference type="OrthoDB" id="10267305at2759"/>
<dbReference type="InterPro" id="IPR051372">
    <property type="entry name" value="CWC21"/>
</dbReference>
<dbReference type="GeneID" id="30146647"/>
<keyword evidence="6" id="KW-0508">mRNA splicing</keyword>
<keyword evidence="11" id="KW-1185">Reference proteome</keyword>
<dbReference type="SMART" id="SM01115">
    <property type="entry name" value="cwf21"/>
    <property type="match status" value="1"/>
</dbReference>
<evidence type="ECO:0000256" key="2">
    <source>
        <dbReference type="ARBA" id="ARBA00005954"/>
    </source>
</evidence>
<dbReference type="InterPro" id="IPR013170">
    <property type="entry name" value="mRNA_splic_Cwf21_dom"/>
</dbReference>
<feature type="compositionally biased region" description="Polar residues" evidence="8">
    <location>
        <begin position="11"/>
        <end position="28"/>
    </location>
</feature>
<feature type="domain" description="CWF21" evidence="9">
    <location>
        <begin position="71"/>
        <end position="117"/>
    </location>
</feature>
<evidence type="ECO:0000256" key="7">
    <source>
        <dbReference type="ARBA" id="ARBA00023242"/>
    </source>
</evidence>
<evidence type="ECO:0000313" key="10">
    <source>
        <dbReference type="EMBL" id="ODQ79706.1"/>
    </source>
</evidence>
<evidence type="ECO:0000313" key="11">
    <source>
        <dbReference type="Proteomes" id="UP000094336"/>
    </source>
</evidence>
<dbReference type="PANTHER" id="PTHR36562">
    <property type="entry name" value="SERINE/ARGININE REPETITIVE MATRIX 2"/>
    <property type="match status" value="1"/>
</dbReference>
<sequence length="228" mass="26178">MSYNGIGLQTAKGSATNGHVQRNISSIKASHKEDASQGHYSKRRIHEAASGARSRNVTQSSVNYSLSTEILDHEKKREIEVKCAELRDRLEDDDGNEDEYIDSQVSALRQKLTAKLEERKANVARKQSLSHSKAHHSAEAQEAENARLRKVFQMADEPLRPNPYEKYNYRSRDERTEGQRLGNERQSSPRRGSREEYWEKDLRERSPQREQRSGSPLKDSTSKSPIRE</sequence>
<comment type="similarity">
    <text evidence="2">Belongs to the CWC21 family.</text>
</comment>
<feature type="compositionally biased region" description="Basic and acidic residues" evidence="8">
    <location>
        <begin position="136"/>
        <end position="147"/>
    </location>
</feature>
<feature type="compositionally biased region" description="Basic and acidic residues" evidence="8">
    <location>
        <begin position="192"/>
        <end position="212"/>
    </location>
</feature>
<dbReference type="Gene3D" id="6.10.140.420">
    <property type="match status" value="1"/>
</dbReference>
<feature type="compositionally biased region" description="Polar residues" evidence="8">
    <location>
        <begin position="218"/>
        <end position="228"/>
    </location>
</feature>
<evidence type="ECO:0000259" key="9">
    <source>
        <dbReference type="SMART" id="SM01115"/>
    </source>
</evidence>
<protein>
    <recommendedName>
        <fullName evidence="3">Pre-mRNA-splicing factor CWC21</fullName>
    </recommendedName>
</protein>
<dbReference type="GO" id="GO:0005681">
    <property type="term" value="C:spliceosomal complex"/>
    <property type="evidence" value="ECO:0007669"/>
    <property type="project" value="UniProtKB-KW"/>
</dbReference>
<proteinExistence type="inferred from homology"/>
<dbReference type="GO" id="GO:0008380">
    <property type="term" value="P:RNA splicing"/>
    <property type="evidence" value="ECO:0007669"/>
    <property type="project" value="UniProtKB-KW"/>
</dbReference>
<dbReference type="AlphaFoldDB" id="A0A1E3QPS0"/>
<evidence type="ECO:0000256" key="8">
    <source>
        <dbReference type="SAM" id="MobiDB-lite"/>
    </source>
</evidence>
<feature type="compositionally biased region" description="Basic and acidic residues" evidence="8">
    <location>
        <begin position="167"/>
        <end position="178"/>
    </location>
</feature>
<comment type="subcellular location">
    <subcellularLocation>
        <location evidence="1">Nucleus</location>
    </subcellularLocation>
</comment>
<evidence type="ECO:0000256" key="3">
    <source>
        <dbReference type="ARBA" id="ARBA00020641"/>
    </source>
</evidence>
<keyword evidence="5" id="KW-0747">Spliceosome</keyword>
<evidence type="ECO:0000256" key="4">
    <source>
        <dbReference type="ARBA" id="ARBA00022664"/>
    </source>
</evidence>
<evidence type="ECO:0000256" key="5">
    <source>
        <dbReference type="ARBA" id="ARBA00022728"/>
    </source>
</evidence>
<feature type="region of interest" description="Disordered" evidence="8">
    <location>
        <begin position="1"/>
        <end position="60"/>
    </location>
</feature>
<reference evidence="11" key="1">
    <citation type="submission" date="2016-05" db="EMBL/GenBank/DDBJ databases">
        <title>Comparative genomics of biotechnologically important yeasts.</title>
        <authorList>
            <consortium name="DOE Joint Genome Institute"/>
            <person name="Riley R."/>
            <person name="Haridas S."/>
            <person name="Wolfe K.H."/>
            <person name="Lopes M.R."/>
            <person name="Hittinger C.T."/>
            <person name="Goker M."/>
            <person name="Salamov A."/>
            <person name="Wisecaver J."/>
            <person name="Long T.M."/>
            <person name="Aerts A.L."/>
            <person name="Barry K."/>
            <person name="Choi C."/>
            <person name="Clum A."/>
            <person name="Coughlan A.Y."/>
            <person name="Deshpande S."/>
            <person name="Douglass A.P."/>
            <person name="Hanson S.J."/>
            <person name="Klenk H.-P."/>
            <person name="Labutti K."/>
            <person name="Lapidus A."/>
            <person name="Lindquist E."/>
            <person name="Lipzen A."/>
            <person name="Meier-Kolthoff J.P."/>
            <person name="Ohm R.A."/>
            <person name="Otillar R.P."/>
            <person name="Pangilinan J."/>
            <person name="Peng Y."/>
            <person name="Rokas A."/>
            <person name="Rosa C.A."/>
            <person name="Scheuner C."/>
            <person name="Sibirny A.A."/>
            <person name="Slot J.C."/>
            <person name="Stielow J.B."/>
            <person name="Sun H."/>
            <person name="Kurtzman C.P."/>
            <person name="Blackwell M."/>
            <person name="Grigoriev I.V."/>
            <person name="Jeffries T.W."/>
        </authorList>
    </citation>
    <scope>NUCLEOTIDE SEQUENCE [LARGE SCALE GENOMIC DNA]</scope>
    <source>
        <strain evidence="11">NRRL Y-12698</strain>
    </source>
</reference>
<dbReference type="RefSeq" id="XP_018985034.1">
    <property type="nucleotide sequence ID" value="XM_019128794.1"/>
</dbReference>
<dbReference type="CDD" id="cd21372">
    <property type="entry name" value="cwf21_CWC21-like"/>
    <property type="match status" value="1"/>
</dbReference>
<organism evidence="10 11">
    <name type="scientific">Babjeviella inositovora NRRL Y-12698</name>
    <dbReference type="NCBI Taxonomy" id="984486"/>
    <lineage>
        <taxon>Eukaryota</taxon>
        <taxon>Fungi</taxon>
        <taxon>Dikarya</taxon>
        <taxon>Ascomycota</taxon>
        <taxon>Saccharomycotina</taxon>
        <taxon>Pichiomycetes</taxon>
        <taxon>Serinales incertae sedis</taxon>
        <taxon>Babjeviella</taxon>
    </lineage>
</organism>
<accession>A0A1E3QPS0</accession>
<dbReference type="Pfam" id="PF08312">
    <property type="entry name" value="cwf21"/>
    <property type="match status" value="1"/>
</dbReference>
<evidence type="ECO:0000256" key="6">
    <source>
        <dbReference type="ARBA" id="ARBA00023187"/>
    </source>
</evidence>
<dbReference type="PANTHER" id="PTHR36562:SF5">
    <property type="entry name" value="SERINE_ARGININE REPETITIVE MATRIX 2"/>
    <property type="match status" value="1"/>
</dbReference>
<keyword evidence="4" id="KW-0507">mRNA processing</keyword>
<evidence type="ECO:0000256" key="1">
    <source>
        <dbReference type="ARBA" id="ARBA00004123"/>
    </source>
</evidence>
<name>A0A1E3QPS0_9ASCO</name>
<feature type="region of interest" description="Disordered" evidence="8">
    <location>
        <begin position="123"/>
        <end position="228"/>
    </location>
</feature>
<dbReference type="Proteomes" id="UP000094336">
    <property type="component" value="Unassembled WGS sequence"/>
</dbReference>